<evidence type="ECO:0000313" key="3">
    <source>
        <dbReference type="Proteomes" id="UP000018936"/>
    </source>
</evidence>
<feature type="compositionally biased region" description="Basic and acidic residues" evidence="1">
    <location>
        <begin position="132"/>
        <end position="146"/>
    </location>
</feature>
<accession>V8NRD9</accession>
<protein>
    <submittedName>
        <fullName evidence="2">Uncharacterized protein</fullName>
    </submittedName>
</protein>
<sequence length="183" mass="20542">MKGIMALSSPDEEEVGLVSSTVNGATLPLPVSCLASSSDSDSDRGMTTWIFSHQSGWQELRQGWEITLSRGDRVSNLGCQDLGLATLEKRRTRGDMKAVFQYLGGCHKEEGKERKKEEERGDQITEILRPPNEKRRLIGEDPEVGKNRRRKKQQRMRWLDRVIDTTNEGLGCLVHGIAESDTS</sequence>
<comment type="caution">
    <text evidence="2">The sequence shown here is derived from an EMBL/GenBank/DDBJ whole genome shotgun (WGS) entry which is preliminary data.</text>
</comment>
<gene>
    <name evidence="2" type="ORF">L345_09973</name>
</gene>
<feature type="region of interest" description="Disordered" evidence="1">
    <location>
        <begin position="132"/>
        <end position="155"/>
    </location>
</feature>
<dbReference type="Proteomes" id="UP000018936">
    <property type="component" value="Unassembled WGS sequence"/>
</dbReference>
<evidence type="ECO:0000256" key="1">
    <source>
        <dbReference type="SAM" id="MobiDB-lite"/>
    </source>
</evidence>
<feature type="non-terminal residue" evidence="2">
    <location>
        <position position="1"/>
    </location>
</feature>
<proteinExistence type="predicted"/>
<keyword evidence="3" id="KW-1185">Reference proteome</keyword>
<evidence type="ECO:0000313" key="2">
    <source>
        <dbReference type="EMBL" id="ETE64258.1"/>
    </source>
</evidence>
<dbReference type="EMBL" id="AZIM01002327">
    <property type="protein sequence ID" value="ETE64258.1"/>
    <property type="molecule type" value="Genomic_DNA"/>
</dbReference>
<reference evidence="2 3" key="1">
    <citation type="journal article" date="2013" name="Proc. Natl. Acad. Sci. U.S.A.">
        <title>The king cobra genome reveals dynamic gene evolution and adaptation in the snake venom system.</title>
        <authorList>
            <person name="Vonk F.J."/>
            <person name="Casewell N.R."/>
            <person name="Henkel C.V."/>
            <person name="Heimberg A.M."/>
            <person name="Jansen H.J."/>
            <person name="McCleary R.J."/>
            <person name="Kerkkamp H.M."/>
            <person name="Vos R.A."/>
            <person name="Guerreiro I."/>
            <person name="Calvete J.J."/>
            <person name="Wuster W."/>
            <person name="Woods A.E."/>
            <person name="Logan J.M."/>
            <person name="Harrison R.A."/>
            <person name="Castoe T.A."/>
            <person name="de Koning A.P."/>
            <person name="Pollock D.D."/>
            <person name="Yandell M."/>
            <person name="Calderon D."/>
            <person name="Renjifo C."/>
            <person name="Currier R.B."/>
            <person name="Salgado D."/>
            <person name="Pla D."/>
            <person name="Sanz L."/>
            <person name="Hyder A.S."/>
            <person name="Ribeiro J.M."/>
            <person name="Arntzen J.W."/>
            <person name="van den Thillart G.E."/>
            <person name="Boetzer M."/>
            <person name="Pirovano W."/>
            <person name="Dirks R.P."/>
            <person name="Spaink H.P."/>
            <person name="Duboule D."/>
            <person name="McGlinn E."/>
            <person name="Kini R.M."/>
            <person name="Richardson M.K."/>
        </authorList>
    </citation>
    <scope>NUCLEOTIDE SEQUENCE</scope>
    <source>
        <tissue evidence="2">Blood</tissue>
    </source>
</reference>
<organism evidence="2 3">
    <name type="scientific">Ophiophagus hannah</name>
    <name type="common">King cobra</name>
    <name type="synonym">Naja hannah</name>
    <dbReference type="NCBI Taxonomy" id="8665"/>
    <lineage>
        <taxon>Eukaryota</taxon>
        <taxon>Metazoa</taxon>
        <taxon>Chordata</taxon>
        <taxon>Craniata</taxon>
        <taxon>Vertebrata</taxon>
        <taxon>Euteleostomi</taxon>
        <taxon>Lepidosauria</taxon>
        <taxon>Squamata</taxon>
        <taxon>Bifurcata</taxon>
        <taxon>Unidentata</taxon>
        <taxon>Episquamata</taxon>
        <taxon>Toxicofera</taxon>
        <taxon>Serpentes</taxon>
        <taxon>Colubroidea</taxon>
        <taxon>Elapidae</taxon>
        <taxon>Elapinae</taxon>
        <taxon>Ophiophagus</taxon>
    </lineage>
</organism>
<name>V8NRD9_OPHHA</name>
<dbReference type="AlphaFoldDB" id="V8NRD9"/>